<dbReference type="PANTHER" id="PTHR34849">
    <property type="entry name" value="SSL5025 PROTEIN"/>
    <property type="match status" value="1"/>
</dbReference>
<protein>
    <recommendedName>
        <fullName evidence="3">Antitoxin</fullName>
    </recommendedName>
</protein>
<organism evidence="1 2">
    <name type="scientific">Candidatus Curtissbacteria bacterium RIFCSPLOWO2_12_FULL_38_9</name>
    <dbReference type="NCBI Taxonomy" id="1797735"/>
    <lineage>
        <taxon>Bacteria</taxon>
        <taxon>Candidatus Curtissiibacteriota</taxon>
    </lineage>
</organism>
<accession>A0A1F5ICY9</accession>
<sequence>MKSYITSDPKILGGTPVIKGTRIPVSRIIFLLKEGYTVDAIHQDYPHVSVGLLETVIDEVANMIDSSRNDQKVSKVQVAS</sequence>
<dbReference type="Proteomes" id="UP000177300">
    <property type="component" value="Unassembled WGS sequence"/>
</dbReference>
<dbReference type="Gene3D" id="1.10.10.10">
    <property type="entry name" value="Winged helix-like DNA-binding domain superfamily/Winged helix DNA-binding domain"/>
    <property type="match status" value="1"/>
</dbReference>
<dbReference type="SUPFAM" id="SSF46689">
    <property type="entry name" value="Homeodomain-like"/>
    <property type="match status" value="1"/>
</dbReference>
<evidence type="ECO:0000313" key="1">
    <source>
        <dbReference type="EMBL" id="OGE14258.1"/>
    </source>
</evidence>
<dbReference type="InterPro" id="IPR007367">
    <property type="entry name" value="DUF433"/>
</dbReference>
<proteinExistence type="predicted"/>
<gene>
    <name evidence="1" type="ORF">A3G14_04435</name>
</gene>
<dbReference type="InterPro" id="IPR009057">
    <property type="entry name" value="Homeodomain-like_sf"/>
</dbReference>
<dbReference type="PANTHER" id="PTHR34849:SF3">
    <property type="entry name" value="SSR2962 PROTEIN"/>
    <property type="match status" value="1"/>
</dbReference>
<name>A0A1F5ICY9_9BACT</name>
<dbReference type="AlphaFoldDB" id="A0A1F5ICY9"/>
<evidence type="ECO:0000313" key="2">
    <source>
        <dbReference type="Proteomes" id="UP000177300"/>
    </source>
</evidence>
<dbReference type="InterPro" id="IPR036388">
    <property type="entry name" value="WH-like_DNA-bd_sf"/>
</dbReference>
<comment type="caution">
    <text evidence="1">The sequence shown here is derived from an EMBL/GenBank/DDBJ whole genome shotgun (WGS) entry which is preliminary data.</text>
</comment>
<evidence type="ECO:0008006" key="3">
    <source>
        <dbReference type="Google" id="ProtNLM"/>
    </source>
</evidence>
<dbReference type="Pfam" id="PF04255">
    <property type="entry name" value="DUF433"/>
    <property type="match status" value="1"/>
</dbReference>
<dbReference type="EMBL" id="MFBY01000003">
    <property type="protein sequence ID" value="OGE14258.1"/>
    <property type="molecule type" value="Genomic_DNA"/>
</dbReference>
<reference evidence="1 2" key="1">
    <citation type="journal article" date="2016" name="Nat. Commun.">
        <title>Thousands of microbial genomes shed light on interconnected biogeochemical processes in an aquifer system.</title>
        <authorList>
            <person name="Anantharaman K."/>
            <person name="Brown C.T."/>
            <person name="Hug L.A."/>
            <person name="Sharon I."/>
            <person name="Castelle C.J."/>
            <person name="Probst A.J."/>
            <person name="Thomas B.C."/>
            <person name="Singh A."/>
            <person name="Wilkins M.J."/>
            <person name="Karaoz U."/>
            <person name="Brodie E.L."/>
            <person name="Williams K.H."/>
            <person name="Hubbard S.S."/>
            <person name="Banfield J.F."/>
        </authorList>
    </citation>
    <scope>NUCLEOTIDE SEQUENCE [LARGE SCALE GENOMIC DNA]</scope>
</reference>